<organism evidence="2 3">
    <name type="scientific">Actinoalloteichus caeruleus DSM 43889</name>
    <dbReference type="NCBI Taxonomy" id="1120930"/>
    <lineage>
        <taxon>Bacteria</taxon>
        <taxon>Bacillati</taxon>
        <taxon>Actinomycetota</taxon>
        <taxon>Actinomycetes</taxon>
        <taxon>Pseudonocardiales</taxon>
        <taxon>Pseudonocardiaceae</taxon>
        <taxon>Actinoalloteichus</taxon>
        <taxon>Actinoalloteichus cyanogriseus</taxon>
    </lineage>
</organism>
<dbReference type="Proteomes" id="UP000791080">
    <property type="component" value="Unassembled WGS sequence"/>
</dbReference>
<sequence length="41" mass="4402">MHVIHRSFSGSVGGSRGTTGRDRHRRAHPVRLAVAPNLTGP</sequence>
<dbReference type="EMBL" id="AUBJ02000001">
    <property type="protein sequence ID" value="MCP2331698.1"/>
    <property type="molecule type" value="Genomic_DNA"/>
</dbReference>
<evidence type="ECO:0000256" key="1">
    <source>
        <dbReference type="SAM" id="MobiDB-lite"/>
    </source>
</evidence>
<keyword evidence="3" id="KW-1185">Reference proteome</keyword>
<evidence type="ECO:0000313" key="3">
    <source>
        <dbReference type="Proteomes" id="UP000791080"/>
    </source>
</evidence>
<accession>A0ABT1JH12</accession>
<proteinExistence type="predicted"/>
<gene>
    <name evidence="2" type="ORF">G443_001968</name>
</gene>
<feature type="region of interest" description="Disordered" evidence="1">
    <location>
        <begin position="1"/>
        <end position="41"/>
    </location>
</feature>
<name>A0ABT1JH12_ACTCY</name>
<protein>
    <submittedName>
        <fullName evidence="2">Uncharacterized protein</fullName>
    </submittedName>
</protein>
<comment type="caution">
    <text evidence="2">The sequence shown here is derived from an EMBL/GenBank/DDBJ whole genome shotgun (WGS) entry which is preliminary data.</text>
</comment>
<reference evidence="2 3" key="1">
    <citation type="submission" date="2022-06" db="EMBL/GenBank/DDBJ databases">
        <title>Genomic Encyclopedia of Type Strains, Phase I: the one thousand microbial genomes (KMG-I) project.</title>
        <authorList>
            <person name="Kyrpides N."/>
        </authorList>
    </citation>
    <scope>NUCLEOTIDE SEQUENCE [LARGE SCALE GENOMIC DNA]</scope>
    <source>
        <strain evidence="2 3">DSM 43889</strain>
    </source>
</reference>
<evidence type="ECO:0000313" key="2">
    <source>
        <dbReference type="EMBL" id="MCP2331698.1"/>
    </source>
</evidence>
<feature type="compositionally biased region" description="Low complexity" evidence="1">
    <location>
        <begin position="1"/>
        <end position="10"/>
    </location>
</feature>